<dbReference type="STRING" id="1003195.SCATT_58170"/>
<proteinExistence type="predicted"/>
<gene>
    <name evidence="2" type="ordered locus">SCATT_58170</name>
</gene>
<evidence type="ECO:0000313" key="3">
    <source>
        <dbReference type="Proteomes" id="UP000007842"/>
    </source>
</evidence>
<sequence length="61" mass="6161">MDAHHATPHPAPPGTAAIPPPDHPPAPRPLGTLLRKAASLAAGATLSALVRLAVEHLARAL</sequence>
<reference evidence="3" key="1">
    <citation type="submission" date="2011-12" db="EMBL/GenBank/DDBJ databases">
        <title>Complete genome sequence of Streptomyces cattleya strain DSM 46488.</title>
        <authorList>
            <person name="Ou H.-Y."/>
            <person name="Li P."/>
            <person name="Zhao C."/>
            <person name="O'Hagan D."/>
            <person name="Deng Z."/>
        </authorList>
    </citation>
    <scope>NUCLEOTIDE SEQUENCE [LARGE SCALE GENOMIC DNA]</scope>
    <source>
        <strain evidence="3">ATCC 35852 / DSM 46488 / JCM 4925 / NBRC 14057 / NRRL 8057</strain>
    </source>
</reference>
<dbReference type="Proteomes" id="UP000007842">
    <property type="component" value="Chromosome"/>
</dbReference>
<dbReference type="EMBL" id="CP003219">
    <property type="protein sequence ID" value="AEW98188.1"/>
    <property type="molecule type" value="Genomic_DNA"/>
</dbReference>
<dbReference type="RefSeq" id="WP_014146518.1">
    <property type="nucleotide sequence ID" value="NC_016111.1"/>
</dbReference>
<dbReference type="HOGENOM" id="CLU_2920664_0_0_11"/>
<protein>
    <submittedName>
        <fullName evidence="2">Uncharacterized protein</fullName>
    </submittedName>
</protein>
<dbReference type="KEGG" id="sct:SCAT_5817"/>
<accession>G8X1G0</accession>
<feature type="region of interest" description="Disordered" evidence="1">
    <location>
        <begin position="1"/>
        <end position="31"/>
    </location>
</feature>
<evidence type="ECO:0000313" key="2">
    <source>
        <dbReference type="EMBL" id="AEW98188.1"/>
    </source>
</evidence>
<keyword evidence="3" id="KW-1185">Reference proteome</keyword>
<accession>F8JV20</accession>
<dbReference type="AlphaFoldDB" id="F8JV20"/>
<dbReference type="PATRIC" id="fig|1003195.11.peg.7226"/>
<dbReference type="KEGG" id="scy:SCATT_58170"/>
<evidence type="ECO:0000256" key="1">
    <source>
        <dbReference type="SAM" id="MobiDB-lite"/>
    </source>
</evidence>
<name>F8JV20_STREN</name>
<organism evidence="2 3">
    <name type="scientific">Streptantibioticus cattleyicolor (strain ATCC 35852 / DSM 46488 / JCM 4925 / NBRC 14057 / NRRL 8057)</name>
    <name type="common">Streptomyces cattleya</name>
    <dbReference type="NCBI Taxonomy" id="1003195"/>
    <lineage>
        <taxon>Bacteria</taxon>
        <taxon>Bacillati</taxon>
        <taxon>Actinomycetota</taxon>
        <taxon>Actinomycetes</taxon>
        <taxon>Kitasatosporales</taxon>
        <taxon>Streptomycetaceae</taxon>
        <taxon>Streptantibioticus</taxon>
    </lineage>
</organism>
<feature type="compositionally biased region" description="Pro residues" evidence="1">
    <location>
        <begin position="9"/>
        <end position="28"/>
    </location>
</feature>